<dbReference type="EMBL" id="BMHE01000010">
    <property type="protein sequence ID" value="GFZ78681.1"/>
    <property type="molecule type" value="Genomic_DNA"/>
</dbReference>
<name>A0ABQ1EMF4_9BACL</name>
<reference evidence="2" key="1">
    <citation type="journal article" date="2019" name="Int. J. Syst. Evol. Microbiol.">
        <title>The Global Catalogue of Microorganisms (GCM) 10K type strain sequencing project: providing services to taxonomists for standard genome sequencing and annotation.</title>
        <authorList>
            <consortium name="The Broad Institute Genomics Platform"/>
            <consortium name="The Broad Institute Genome Sequencing Center for Infectious Disease"/>
            <person name="Wu L."/>
            <person name="Ma J."/>
        </authorList>
    </citation>
    <scope>NUCLEOTIDE SEQUENCE [LARGE SCALE GENOMIC DNA]</scope>
    <source>
        <strain evidence="2">CGMCC 1.15043</strain>
    </source>
</reference>
<organism evidence="1 2">
    <name type="scientific">Paenibacillus marchantiophytorum</name>
    <dbReference type="NCBI Taxonomy" id="1619310"/>
    <lineage>
        <taxon>Bacteria</taxon>
        <taxon>Bacillati</taxon>
        <taxon>Bacillota</taxon>
        <taxon>Bacilli</taxon>
        <taxon>Bacillales</taxon>
        <taxon>Paenibacillaceae</taxon>
        <taxon>Paenibacillus</taxon>
    </lineage>
</organism>
<proteinExistence type="predicted"/>
<keyword evidence="2" id="KW-1185">Reference proteome</keyword>
<gene>
    <name evidence="1" type="ORF">GCM10008018_25250</name>
</gene>
<dbReference type="Proteomes" id="UP000615455">
    <property type="component" value="Unassembled WGS sequence"/>
</dbReference>
<sequence>MQQLGTKYLADQNKDKYYMRSLYYNSSPVTENGNYLGFLITNVSKKPSMGLLFIYIN</sequence>
<protein>
    <submittedName>
        <fullName evidence="1">Uncharacterized protein</fullName>
    </submittedName>
</protein>
<comment type="caution">
    <text evidence="1">The sequence shown here is derived from an EMBL/GenBank/DDBJ whole genome shotgun (WGS) entry which is preliminary data.</text>
</comment>
<evidence type="ECO:0000313" key="2">
    <source>
        <dbReference type="Proteomes" id="UP000615455"/>
    </source>
</evidence>
<accession>A0ABQ1EMF4</accession>
<evidence type="ECO:0000313" key="1">
    <source>
        <dbReference type="EMBL" id="GFZ78681.1"/>
    </source>
</evidence>